<sequence>MVVKIYINDEKYRYDVYHIFELFYSFTQMEFEFESKENCDYILNVSEKQLSIANSEGEEKIFNLESSMTFKHEFRKSMFKYLEAKTSKELPWGILIGIRPTKIVLDMMDEGFSEEEIIKTLQEEYFARLDKAKLCISIAKAERARVNKDRKNISIYIGMPFCPTTCLYCSFASNPIGGRNTSKMVEPYLEKLNEEIDIIKEFIDKKGLNIECVYFGGGTPTSINENQFENLIKKVHESFISGRKVKEFNVECGRPDSITQGKLRTMKKYNVSRISINPQTMNEDTLKLIGRHHTVEDIIEKFNMARKIGFDNINMDIIVGLPNETLSHIENTCTEILKLKPDSLTVHGMSIKRGSKLYEEIYIDKVRILEQNSLNEMYERTSKLAEELNMKPYYMYRQKNMVGHMENVGYCLDGKEGLYNIEMIEDKQTIIALGADAVTKVVYLKNNKIERFGNLKDVKEYILRFDEKMEGKMELLNTIEGE</sequence>
<dbReference type="Proteomes" id="UP000030012">
    <property type="component" value="Unassembled WGS sequence"/>
</dbReference>
<dbReference type="SFLD" id="SFLDG01065">
    <property type="entry name" value="anaerobic_coproporphyrinogen-I"/>
    <property type="match status" value="1"/>
</dbReference>
<dbReference type="InterPro" id="IPR023404">
    <property type="entry name" value="rSAM_horseshoe"/>
</dbReference>
<dbReference type="AlphaFoldDB" id="A0A0A0I8Y4"/>
<dbReference type="InterPro" id="IPR007197">
    <property type="entry name" value="rSAM"/>
</dbReference>
<evidence type="ECO:0000259" key="1">
    <source>
        <dbReference type="PROSITE" id="PS51918"/>
    </source>
</evidence>
<dbReference type="EMBL" id="JENJ01000015">
    <property type="protein sequence ID" value="KGM97033.1"/>
    <property type="molecule type" value="Genomic_DNA"/>
</dbReference>
<dbReference type="CDD" id="cd01335">
    <property type="entry name" value="Radical_SAM"/>
    <property type="match status" value="1"/>
</dbReference>
<evidence type="ECO:0000313" key="2">
    <source>
        <dbReference type="EMBL" id="KGM97033.1"/>
    </source>
</evidence>
<dbReference type="InterPro" id="IPR058240">
    <property type="entry name" value="rSAM_sf"/>
</dbReference>
<dbReference type="InterPro" id="IPR006638">
    <property type="entry name" value="Elp3/MiaA/NifB-like_rSAM"/>
</dbReference>
<gene>
    <name evidence="2" type="ORF">Z968_04830</name>
</gene>
<dbReference type="Gene3D" id="3.80.30.20">
    <property type="entry name" value="tm_1862 like domain"/>
    <property type="match status" value="1"/>
</dbReference>
<dbReference type="GO" id="GO:0006779">
    <property type="term" value="P:porphyrin-containing compound biosynthetic process"/>
    <property type="evidence" value="ECO:0007669"/>
    <property type="project" value="TreeGrafter"/>
</dbReference>
<dbReference type="PANTHER" id="PTHR13932:SF1">
    <property type="entry name" value="OXYGEN-INDEPENDENT COPROPORPHYRINOGEN-III OXIDASE-LIKE PROTEIN HEMZ"/>
    <property type="match status" value="1"/>
</dbReference>
<name>A0A0A0I8Y4_CLONO</name>
<dbReference type="NCBIfam" id="TIGR03994">
    <property type="entry name" value="rSAM_HemZ"/>
    <property type="match status" value="1"/>
</dbReference>
<dbReference type="SFLD" id="SFLDF00310">
    <property type="entry name" value="oxygen-independent_coproporphy"/>
    <property type="match status" value="1"/>
</dbReference>
<comment type="caution">
    <text evidence="2">The sequence shown here is derived from an EMBL/GenBank/DDBJ whole genome shotgun (WGS) entry which is preliminary data.</text>
</comment>
<dbReference type="NCBIfam" id="NF006060">
    <property type="entry name" value="PRK08207.1-3"/>
    <property type="match status" value="1"/>
</dbReference>
<dbReference type="PROSITE" id="PS51918">
    <property type="entry name" value="RADICAL_SAM"/>
    <property type="match status" value="1"/>
</dbReference>
<dbReference type="Pfam" id="PF04055">
    <property type="entry name" value="Radical_SAM"/>
    <property type="match status" value="1"/>
</dbReference>
<dbReference type="GO" id="GO:0051539">
    <property type="term" value="F:4 iron, 4 sulfur cluster binding"/>
    <property type="evidence" value="ECO:0007669"/>
    <property type="project" value="TreeGrafter"/>
</dbReference>
<proteinExistence type="predicted"/>
<protein>
    <submittedName>
        <fullName evidence="2">Coproporphyrinogen III oxidase</fullName>
    </submittedName>
</protein>
<dbReference type="PANTHER" id="PTHR13932">
    <property type="entry name" value="COPROPORPHYRINIGEN III OXIDASE"/>
    <property type="match status" value="1"/>
</dbReference>
<organism evidence="2 3">
    <name type="scientific">Clostridium novyi A str. 4552</name>
    <dbReference type="NCBI Taxonomy" id="1444289"/>
    <lineage>
        <taxon>Bacteria</taxon>
        <taxon>Bacillati</taxon>
        <taxon>Bacillota</taxon>
        <taxon>Clostridia</taxon>
        <taxon>Eubacteriales</taxon>
        <taxon>Clostridiaceae</taxon>
        <taxon>Clostridium</taxon>
    </lineage>
</organism>
<dbReference type="SFLD" id="SFLDS00029">
    <property type="entry name" value="Radical_SAM"/>
    <property type="match status" value="1"/>
</dbReference>
<dbReference type="InterPro" id="IPR034505">
    <property type="entry name" value="Coproporphyrinogen-III_oxidase"/>
</dbReference>
<evidence type="ECO:0000313" key="3">
    <source>
        <dbReference type="Proteomes" id="UP000030012"/>
    </source>
</evidence>
<dbReference type="GO" id="GO:0003824">
    <property type="term" value="F:catalytic activity"/>
    <property type="evidence" value="ECO:0007669"/>
    <property type="project" value="InterPro"/>
</dbReference>
<dbReference type="SFLD" id="SFLDG01082">
    <property type="entry name" value="B12-binding_domain_containing"/>
    <property type="match status" value="1"/>
</dbReference>
<dbReference type="InterPro" id="IPR023995">
    <property type="entry name" value="HemZ"/>
</dbReference>
<accession>A0A0A0I8Y4</accession>
<dbReference type="SMART" id="SM00729">
    <property type="entry name" value="Elp3"/>
    <property type="match status" value="1"/>
</dbReference>
<dbReference type="GO" id="GO:0005737">
    <property type="term" value="C:cytoplasm"/>
    <property type="evidence" value="ECO:0007669"/>
    <property type="project" value="TreeGrafter"/>
</dbReference>
<feature type="domain" description="Radical SAM core" evidence="1">
    <location>
        <begin position="147"/>
        <end position="391"/>
    </location>
</feature>
<dbReference type="SUPFAM" id="SSF102114">
    <property type="entry name" value="Radical SAM enzymes"/>
    <property type="match status" value="1"/>
</dbReference>
<reference evidence="2 3" key="1">
    <citation type="submission" date="2014-01" db="EMBL/GenBank/DDBJ databases">
        <title>Plasmidome dynamics in the species complex Clostridium novyi sensu lato converts strains of independent lineages into distinctly different pathogens.</title>
        <authorList>
            <person name="Skarin H."/>
            <person name="Segerman B."/>
        </authorList>
    </citation>
    <scope>NUCLEOTIDE SEQUENCE [LARGE SCALE GENOMIC DNA]</scope>
    <source>
        <strain evidence="2 3">4552</strain>
    </source>
</reference>